<evidence type="ECO:0000313" key="2">
    <source>
        <dbReference type="EMBL" id="KAF9547709.1"/>
    </source>
</evidence>
<keyword evidence="3" id="KW-1185">Reference proteome</keyword>
<dbReference type="AlphaFoldDB" id="A0A9P6K5T9"/>
<feature type="compositionally biased region" description="Low complexity" evidence="1">
    <location>
        <begin position="442"/>
        <end position="455"/>
    </location>
</feature>
<feature type="region of interest" description="Disordered" evidence="1">
    <location>
        <begin position="218"/>
        <end position="248"/>
    </location>
</feature>
<sequence length="917" mass="96878">MNPATTRSQPATTTPASTTSVFRSGATRNSSNDNNPFLETPARKLFKHQHHQHPHHDDGITSSSGAFSGSGYTHQQGPTSLSSSAFVRGLSGGNHAFVKGGVTGAAAPSSLSSRKPQRLVLTRVMPSSTTTSNNTSSFTPPSATISVSGMGSVPATVATATGGGAGGGGGGGRGEKRVVTASSPAEPSYMSTFATSSPFTTMTTNTTMHVKDSHGFIIPSAPSRTSGKIPRVHQQQHPSTTPKGPPNQHYLEQLAKSLESEPAPKLNLGVVSVTGEGEEGLQDQEKEQEQELLVEAVPPANSRMMDFARKSIMQHSAAVPGSTFRKLGNKARSQQSLTHSQARSLINSNDDSRTLPQPSVTSKPTPPVQPPAQPPVQPSVQPLVAIKPTASTAVSLQERMTTKRPNESTAAKETEEIVNRWEPAGDLAFRFVPSPKLPNNPAVATAPTTTPKPLTSETSTPSHLFSRSVLDFSGPSEPRFQRKPALNATITPAAATPISSNNSNVNSNISFSKPIYPNKAHQPPSMTATLKDISSARENRTPPTTATTTTKTITTITDVDVEMSDGVAEGSGDPQRSSPAFDIRAALRMDSARTQYQLPSLIASLSPPPSPRRRPTPYSIPSANDREALRIRRTPGFKARPLNPKIFTGAGDLGLPKIQKPALTVPVSPVFSQRKRVKDVVVTKGLSKEKNVSSSAAATRLKEMIGAGAVEKQKRKQQKQQQEQIGRQQFDRRIVQPRIVHHAQTSRRDIGGRKGKDKSLGGGGMGGGARRIEVAGVGRGGQGGLESSLKPASLVVPSVDQTRPDVDVVGALGSDLGLHHHYHLNHEMFTSSSSTATGGVSKLRRPITAAGGATTRPVPFNFATTELQRKRMLYQPTPSDYSLIATSASSSSGAVVGSGSLMGSTNGLSLEDLMPNI</sequence>
<proteinExistence type="predicted"/>
<evidence type="ECO:0000313" key="3">
    <source>
        <dbReference type="Proteomes" id="UP000723463"/>
    </source>
</evidence>
<feature type="region of interest" description="Disordered" evidence="1">
    <location>
        <begin position="393"/>
        <end position="414"/>
    </location>
</feature>
<feature type="compositionally biased region" description="Low complexity" evidence="1">
    <location>
        <begin position="719"/>
        <end position="728"/>
    </location>
</feature>
<dbReference type="EMBL" id="JAAAXW010000038">
    <property type="protein sequence ID" value="KAF9547709.1"/>
    <property type="molecule type" value="Genomic_DNA"/>
</dbReference>
<feature type="region of interest" description="Disordered" evidence="1">
    <location>
        <begin position="709"/>
        <end position="767"/>
    </location>
</feature>
<gene>
    <name evidence="2" type="ORF">EC957_007874</name>
</gene>
<accession>A0A9P6K5T9</accession>
<feature type="compositionally biased region" description="Basic and acidic residues" evidence="1">
    <location>
        <begin position="746"/>
        <end position="759"/>
    </location>
</feature>
<feature type="compositionally biased region" description="Polar residues" evidence="1">
    <location>
        <begin position="233"/>
        <end position="242"/>
    </location>
</feature>
<feature type="compositionally biased region" description="Basic residues" evidence="1">
    <location>
        <begin position="44"/>
        <end position="54"/>
    </location>
</feature>
<organism evidence="2 3">
    <name type="scientific">Mortierella hygrophila</name>
    <dbReference type="NCBI Taxonomy" id="979708"/>
    <lineage>
        <taxon>Eukaryota</taxon>
        <taxon>Fungi</taxon>
        <taxon>Fungi incertae sedis</taxon>
        <taxon>Mucoromycota</taxon>
        <taxon>Mortierellomycotina</taxon>
        <taxon>Mortierellomycetes</taxon>
        <taxon>Mortierellales</taxon>
        <taxon>Mortierellaceae</taxon>
        <taxon>Mortierella</taxon>
    </lineage>
</organism>
<reference evidence="2" key="1">
    <citation type="journal article" date="2020" name="Fungal Divers.">
        <title>Resolving the Mortierellaceae phylogeny through synthesis of multi-gene phylogenetics and phylogenomics.</title>
        <authorList>
            <person name="Vandepol N."/>
            <person name="Liber J."/>
            <person name="Desiro A."/>
            <person name="Na H."/>
            <person name="Kennedy M."/>
            <person name="Barry K."/>
            <person name="Grigoriev I.V."/>
            <person name="Miller A.N."/>
            <person name="O'Donnell K."/>
            <person name="Stajich J.E."/>
            <person name="Bonito G."/>
        </authorList>
    </citation>
    <scope>NUCLEOTIDE SEQUENCE</scope>
    <source>
        <strain evidence="2">NRRL 2591</strain>
    </source>
</reference>
<dbReference type="Proteomes" id="UP000723463">
    <property type="component" value="Unassembled WGS sequence"/>
</dbReference>
<feature type="region of interest" description="Disordered" evidence="1">
    <location>
        <begin position="1"/>
        <end position="86"/>
    </location>
</feature>
<feature type="compositionally biased region" description="Low complexity" evidence="1">
    <location>
        <begin position="1"/>
        <end position="20"/>
    </location>
</feature>
<feature type="region of interest" description="Disordered" evidence="1">
    <location>
        <begin position="602"/>
        <end position="622"/>
    </location>
</feature>
<feature type="region of interest" description="Disordered" evidence="1">
    <location>
        <begin position="158"/>
        <end position="184"/>
    </location>
</feature>
<feature type="compositionally biased region" description="Polar residues" evidence="1">
    <location>
        <begin position="331"/>
        <end position="349"/>
    </location>
</feature>
<name>A0A9P6K5T9_9FUNG</name>
<feature type="compositionally biased region" description="Basic and acidic residues" evidence="1">
    <location>
        <begin position="400"/>
        <end position="414"/>
    </location>
</feature>
<protein>
    <submittedName>
        <fullName evidence="2">Uncharacterized protein</fullName>
    </submittedName>
</protein>
<feature type="compositionally biased region" description="Gly residues" evidence="1">
    <location>
        <begin position="161"/>
        <end position="172"/>
    </location>
</feature>
<evidence type="ECO:0000256" key="1">
    <source>
        <dbReference type="SAM" id="MobiDB-lite"/>
    </source>
</evidence>
<feature type="compositionally biased region" description="Pro residues" evidence="1">
    <location>
        <begin position="364"/>
        <end position="377"/>
    </location>
</feature>
<feature type="region of interest" description="Disordered" evidence="1">
    <location>
        <begin position="328"/>
        <end position="379"/>
    </location>
</feature>
<comment type="caution">
    <text evidence="2">The sequence shown here is derived from an EMBL/GenBank/DDBJ whole genome shotgun (WGS) entry which is preliminary data.</text>
</comment>
<feature type="compositionally biased region" description="Polar residues" evidence="1">
    <location>
        <begin position="26"/>
        <end position="37"/>
    </location>
</feature>
<feature type="compositionally biased region" description="Polar residues" evidence="1">
    <location>
        <begin position="60"/>
        <end position="85"/>
    </location>
</feature>
<feature type="region of interest" description="Disordered" evidence="1">
    <location>
        <begin position="442"/>
        <end position="462"/>
    </location>
</feature>